<protein>
    <submittedName>
        <fullName evidence="1">Uncharacterized protein</fullName>
    </submittedName>
</protein>
<dbReference type="Proteomes" id="UP000034004">
    <property type="component" value="Unassembled WGS sequence"/>
</dbReference>
<reference evidence="1 2" key="1">
    <citation type="journal article" date="2015" name="Nature">
        <title>rRNA introns, odd ribosomes, and small enigmatic genomes across a large radiation of phyla.</title>
        <authorList>
            <person name="Brown C.T."/>
            <person name="Hug L.A."/>
            <person name="Thomas B.C."/>
            <person name="Sharon I."/>
            <person name="Castelle C.J."/>
            <person name="Singh A."/>
            <person name="Wilkins M.J."/>
            <person name="Williams K.H."/>
            <person name="Banfield J.F."/>
        </authorList>
    </citation>
    <scope>NUCLEOTIDE SEQUENCE [LARGE SCALE GENOMIC DNA]</scope>
</reference>
<proteinExistence type="predicted"/>
<name>A0A0G0BH06_9BACT</name>
<gene>
    <name evidence="1" type="ORF">UR56_C0003G0058</name>
</gene>
<dbReference type="EMBL" id="LBPR01000003">
    <property type="protein sequence ID" value="KKP62951.1"/>
    <property type="molecule type" value="Genomic_DNA"/>
</dbReference>
<dbReference type="STRING" id="1618484.UR56_C0003G0058"/>
<comment type="caution">
    <text evidence="1">The sequence shown here is derived from an EMBL/GenBank/DDBJ whole genome shotgun (WGS) entry which is preliminary data.</text>
</comment>
<evidence type="ECO:0000313" key="2">
    <source>
        <dbReference type="Proteomes" id="UP000034004"/>
    </source>
</evidence>
<dbReference type="AlphaFoldDB" id="A0A0G0BH06"/>
<organism evidence="1 2">
    <name type="scientific">Candidatus Roizmanbacteria bacterium GW2011_GWC2_34_23</name>
    <dbReference type="NCBI Taxonomy" id="1618484"/>
    <lineage>
        <taxon>Bacteria</taxon>
        <taxon>Candidatus Roizmaniibacteriota</taxon>
    </lineage>
</organism>
<evidence type="ECO:0000313" key="1">
    <source>
        <dbReference type="EMBL" id="KKP62951.1"/>
    </source>
</evidence>
<accession>A0A0G0BH06</accession>
<sequence>MNLLDNQLKSGLRKDRDWGFIDGELCLISDFIPLAGSVVINETVTSPNTSLPYASISIECKKSSEKIIGYVTHKIDFFHLWKIFKDRGIDNNKEAILMYWTAKHYKHKILQKFSNLLLTILGGTPFPKMVIMVCPKGIFKGCSGESPLFPDKEIMVSVYGLMPVKWYLPELMK</sequence>